<protein>
    <recommendedName>
        <fullName evidence="5">Adenine DNA glycosylase</fullName>
        <ecNumber evidence="4">3.2.2.31</ecNumber>
    </recommendedName>
</protein>
<sequence>MTTIPDPVQTRRKLLEHYDAHRRDLPWRMSREPYRVWVSEIMLQQTRVETVVPRYARWMEHFPTIEVLADADEEAVLKAWEGLGYYTRARNLHRSARMVLEKLGGVLPKDATSLRELPGVGEYSAGAIASIAYGQAVPAVDGNARRVLSRLFDLDGTSDALLRRRAVELLDIDRPGDWNQALMELGAKVCLPRSPRCDECPVACECRAMAEGTQALRPAPKQRSKLGTRIYAVLVGYRPSGEVLMVRRPSEGLLGGLWEFPAVEIEGGD</sequence>
<dbReference type="GO" id="GO:0032357">
    <property type="term" value="F:oxidized purine DNA binding"/>
    <property type="evidence" value="ECO:0007669"/>
    <property type="project" value="TreeGrafter"/>
</dbReference>
<dbReference type="EMBL" id="UINC01019193">
    <property type="protein sequence ID" value="SVA81144.1"/>
    <property type="molecule type" value="Genomic_DNA"/>
</dbReference>
<evidence type="ECO:0000256" key="8">
    <source>
        <dbReference type="ARBA" id="ARBA00022763"/>
    </source>
</evidence>
<evidence type="ECO:0000256" key="3">
    <source>
        <dbReference type="ARBA" id="ARBA00008343"/>
    </source>
</evidence>
<dbReference type="Gene3D" id="3.90.79.10">
    <property type="entry name" value="Nucleoside Triphosphate Pyrophosphohydrolase"/>
    <property type="match status" value="1"/>
</dbReference>
<dbReference type="InterPro" id="IPR003265">
    <property type="entry name" value="HhH-GPD_domain"/>
</dbReference>
<dbReference type="GO" id="GO:0000701">
    <property type="term" value="F:purine-specific mismatch base pair DNA N-glycosylase activity"/>
    <property type="evidence" value="ECO:0007669"/>
    <property type="project" value="UniProtKB-EC"/>
</dbReference>
<gene>
    <name evidence="15" type="ORF">METZ01_LOCUS133998</name>
</gene>
<dbReference type="GO" id="GO:0006298">
    <property type="term" value="P:mismatch repair"/>
    <property type="evidence" value="ECO:0007669"/>
    <property type="project" value="TreeGrafter"/>
</dbReference>
<reference evidence="15" key="1">
    <citation type="submission" date="2018-05" db="EMBL/GenBank/DDBJ databases">
        <authorList>
            <person name="Lanie J.A."/>
            <person name="Ng W.-L."/>
            <person name="Kazmierczak K.M."/>
            <person name="Andrzejewski T.M."/>
            <person name="Davidsen T.M."/>
            <person name="Wayne K.J."/>
            <person name="Tettelin H."/>
            <person name="Glass J.I."/>
            <person name="Rusch D."/>
            <person name="Podicherti R."/>
            <person name="Tsui H.-C.T."/>
            <person name="Winkler M.E."/>
        </authorList>
    </citation>
    <scope>NUCLEOTIDE SEQUENCE</scope>
</reference>
<dbReference type="GO" id="GO:0051539">
    <property type="term" value="F:4 iron, 4 sulfur cluster binding"/>
    <property type="evidence" value="ECO:0007669"/>
    <property type="project" value="UniProtKB-KW"/>
</dbReference>
<proteinExistence type="inferred from homology"/>
<evidence type="ECO:0000259" key="14">
    <source>
        <dbReference type="SMART" id="SM00478"/>
    </source>
</evidence>
<name>A0A381YW13_9ZZZZ</name>
<dbReference type="Gene3D" id="1.10.340.30">
    <property type="entry name" value="Hypothetical protein, domain 2"/>
    <property type="match status" value="1"/>
</dbReference>
<dbReference type="InterPro" id="IPR044298">
    <property type="entry name" value="MIG/MutY"/>
</dbReference>
<evidence type="ECO:0000256" key="9">
    <source>
        <dbReference type="ARBA" id="ARBA00022801"/>
    </source>
</evidence>
<dbReference type="PANTHER" id="PTHR42944">
    <property type="entry name" value="ADENINE DNA GLYCOSYLASE"/>
    <property type="match status" value="1"/>
</dbReference>
<keyword evidence="13" id="KW-0326">Glycosidase</keyword>
<dbReference type="PANTHER" id="PTHR42944:SF1">
    <property type="entry name" value="ADENINE DNA GLYCOSYLASE"/>
    <property type="match status" value="1"/>
</dbReference>
<dbReference type="NCBIfam" id="TIGR01084">
    <property type="entry name" value="mutY"/>
    <property type="match status" value="1"/>
</dbReference>
<evidence type="ECO:0000256" key="5">
    <source>
        <dbReference type="ARBA" id="ARBA00022023"/>
    </source>
</evidence>
<comment type="catalytic activity">
    <reaction evidence="1">
        <text>Hydrolyzes free adenine bases from 7,8-dihydro-8-oxoguanine:adenine mismatched double-stranded DNA, leaving an apurinic site.</text>
        <dbReference type="EC" id="3.2.2.31"/>
    </reaction>
</comment>
<evidence type="ECO:0000256" key="11">
    <source>
        <dbReference type="ARBA" id="ARBA00023014"/>
    </source>
</evidence>
<dbReference type="SMART" id="SM00478">
    <property type="entry name" value="ENDO3c"/>
    <property type="match status" value="1"/>
</dbReference>
<dbReference type="CDD" id="cd00056">
    <property type="entry name" value="ENDO3c"/>
    <property type="match status" value="1"/>
</dbReference>
<comment type="cofactor">
    <cofactor evidence="2">
        <name>[4Fe-4S] cluster</name>
        <dbReference type="ChEBI" id="CHEBI:49883"/>
    </cofactor>
</comment>
<evidence type="ECO:0000256" key="13">
    <source>
        <dbReference type="ARBA" id="ARBA00023295"/>
    </source>
</evidence>
<keyword evidence="12" id="KW-0234">DNA repair</keyword>
<keyword evidence="10" id="KW-0408">Iron</keyword>
<evidence type="ECO:0000256" key="2">
    <source>
        <dbReference type="ARBA" id="ARBA00001966"/>
    </source>
</evidence>
<keyword evidence="9" id="KW-0378">Hydrolase</keyword>
<dbReference type="InterPro" id="IPR011257">
    <property type="entry name" value="DNA_glycosylase"/>
</dbReference>
<dbReference type="Pfam" id="PF00730">
    <property type="entry name" value="HhH-GPD"/>
    <property type="match status" value="1"/>
</dbReference>
<keyword evidence="6" id="KW-0004">4Fe-4S</keyword>
<comment type="similarity">
    <text evidence="3">Belongs to the Nth/MutY family.</text>
</comment>
<dbReference type="Gene3D" id="1.10.1670.10">
    <property type="entry name" value="Helix-hairpin-Helix base-excision DNA repair enzymes (C-terminal)"/>
    <property type="match status" value="1"/>
</dbReference>
<dbReference type="SUPFAM" id="SSF55811">
    <property type="entry name" value="Nudix"/>
    <property type="match status" value="1"/>
</dbReference>
<dbReference type="EC" id="3.2.2.31" evidence="4"/>
<dbReference type="AlphaFoldDB" id="A0A381YW13"/>
<evidence type="ECO:0000256" key="6">
    <source>
        <dbReference type="ARBA" id="ARBA00022485"/>
    </source>
</evidence>
<dbReference type="PROSITE" id="PS00764">
    <property type="entry name" value="ENDONUCLEASE_III_1"/>
    <property type="match status" value="1"/>
</dbReference>
<keyword evidence="11" id="KW-0411">Iron-sulfur</keyword>
<dbReference type="InterPro" id="IPR023170">
    <property type="entry name" value="HhH_base_excis_C"/>
</dbReference>
<dbReference type="GO" id="GO:0034039">
    <property type="term" value="F:8-oxo-7,8-dihydroguanine DNA N-glycosylase activity"/>
    <property type="evidence" value="ECO:0007669"/>
    <property type="project" value="TreeGrafter"/>
</dbReference>
<evidence type="ECO:0000256" key="12">
    <source>
        <dbReference type="ARBA" id="ARBA00023204"/>
    </source>
</evidence>
<dbReference type="InterPro" id="IPR004036">
    <property type="entry name" value="Endonuclease-III-like_CS2"/>
</dbReference>
<dbReference type="GO" id="GO:0006284">
    <property type="term" value="P:base-excision repair"/>
    <property type="evidence" value="ECO:0007669"/>
    <property type="project" value="InterPro"/>
</dbReference>
<dbReference type="GO" id="GO:0046872">
    <property type="term" value="F:metal ion binding"/>
    <property type="evidence" value="ECO:0007669"/>
    <property type="project" value="UniProtKB-KW"/>
</dbReference>
<evidence type="ECO:0000256" key="1">
    <source>
        <dbReference type="ARBA" id="ARBA00000843"/>
    </source>
</evidence>
<dbReference type="InterPro" id="IPR005760">
    <property type="entry name" value="A/G_AdeGlyc_MutY"/>
</dbReference>
<evidence type="ECO:0000256" key="7">
    <source>
        <dbReference type="ARBA" id="ARBA00022723"/>
    </source>
</evidence>
<organism evidence="15">
    <name type="scientific">marine metagenome</name>
    <dbReference type="NCBI Taxonomy" id="408172"/>
    <lineage>
        <taxon>unclassified sequences</taxon>
        <taxon>metagenomes</taxon>
        <taxon>ecological metagenomes</taxon>
    </lineage>
</organism>
<keyword evidence="8" id="KW-0227">DNA damage</keyword>
<dbReference type="PROSITE" id="PS01155">
    <property type="entry name" value="ENDONUCLEASE_III_2"/>
    <property type="match status" value="1"/>
</dbReference>
<dbReference type="GO" id="GO:0035485">
    <property type="term" value="F:adenine/guanine mispair binding"/>
    <property type="evidence" value="ECO:0007669"/>
    <property type="project" value="TreeGrafter"/>
</dbReference>
<dbReference type="FunFam" id="1.10.340.30:FF:000002">
    <property type="entry name" value="Adenine DNA glycosylase"/>
    <property type="match status" value="1"/>
</dbReference>
<dbReference type="InterPro" id="IPR004035">
    <property type="entry name" value="Endouclease-III_FeS-bd_BS"/>
</dbReference>
<evidence type="ECO:0000256" key="4">
    <source>
        <dbReference type="ARBA" id="ARBA00012045"/>
    </source>
</evidence>
<evidence type="ECO:0000313" key="15">
    <source>
        <dbReference type="EMBL" id="SVA81144.1"/>
    </source>
</evidence>
<dbReference type="InterPro" id="IPR015797">
    <property type="entry name" value="NUDIX_hydrolase-like_dom_sf"/>
</dbReference>
<dbReference type="SUPFAM" id="SSF48150">
    <property type="entry name" value="DNA-glycosylase"/>
    <property type="match status" value="1"/>
</dbReference>
<feature type="domain" description="HhH-GPD" evidence="14">
    <location>
        <begin position="42"/>
        <end position="188"/>
    </location>
</feature>
<keyword evidence="7" id="KW-0479">Metal-binding</keyword>
<accession>A0A381YW13</accession>
<evidence type="ECO:0000256" key="10">
    <source>
        <dbReference type="ARBA" id="ARBA00023004"/>
    </source>
</evidence>
<feature type="non-terminal residue" evidence="15">
    <location>
        <position position="269"/>
    </location>
</feature>